<accession>C6WNJ0</accession>
<evidence type="ECO:0000313" key="2">
    <source>
        <dbReference type="Proteomes" id="UP000002213"/>
    </source>
</evidence>
<dbReference type="eggNOG" id="ENOG5031PQ2">
    <property type="taxonomic scope" value="Bacteria"/>
</dbReference>
<name>C6WNJ0_ACTMD</name>
<dbReference type="HOGENOM" id="CLU_1140679_0_0_11"/>
<keyword evidence="2" id="KW-1185">Reference proteome</keyword>
<protein>
    <submittedName>
        <fullName evidence="1">Uncharacterized protein</fullName>
    </submittedName>
</protein>
<sequence>MTHNDPTARRALRSSDSDVLGAALARLREKDAMFFVLHYCFEVPLAALLRIVMTTVAGEFRGYDWAAHIRDKLDSSHLEITRLLQAENVTWDDLDWHTSPAVRSIGERCGVNTLLPCLGCGQQKIPLIGLADSGTIRMERLLLPPSDHSDPLDEVFKWRWSRTSPMTWSARAVVAHLSQRGVRDFSVHESCLDQAKPHHISLTARYLDQLPRFFQRYDGVEWLEIPRPRAAGPVTVLRVTTPA</sequence>
<proteinExistence type="predicted"/>
<evidence type="ECO:0000313" key="1">
    <source>
        <dbReference type="EMBL" id="ACU34909.1"/>
    </source>
</evidence>
<gene>
    <name evidence="1" type="ordered locus">Amir_0950</name>
</gene>
<dbReference type="EMBL" id="CP001630">
    <property type="protein sequence ID" value="ACU34909.1"/>
    <property type="molecule type" value="Genomic_DNA"/>
</dbReference>
<dbReference type="RefSeq" id="WP_012783571.1">
    <property type="nucleotide sequence ID" value="NC_013093.1"/>
</dbReference>
<organism evidence="1 2">
    <name type="scientific">Actinosynnema mirum (strain ATCC 29888 / DSM 43827 / JCM 3225 / NBRC 14064 / NCIMB 13271 / NRRL B-12336 / IMRU 3971 / 101)</name>
    <dbReference type="NCBI Taxonomy" id="446462"/>
    <lineage>
        <taxon>Bacteria</taxon>
        <taxon>Bacillati</taxon>
        <taxon>Actinomycetota</taxon>
        <taxon>Actinomycetes</taxon>
        <taxon>Pseudonocardiales</taxon>
        <taxon>Pseudonocardiaceae</taxon>
        <taxon>Actinosynnema</taxon>
    </lineage>
</organism>
<dbReference type="Proteomes" id="UP000002213">
    <property type="component" value="Chromosome"/>
</dbReference>
<dbReference type="KEGG" id="ami:Amir_0950"/>
<reference evidence="1 2" key="1">
    <citation type="journal article" date="2009" name="Stand. Genomic Sci.">
        <title>Complete genome sequence of Actinosynnema mirum type strain (101).</title>
        <authorList>
            <person name="Land M."/>
            <person name="Lapidus A."/>
            <person name="Mayilraj S."/>
            <person name="Chen F."/>
            <person name="Copeland A."/>
            <person name="Del Rio T.G."/>
            <person name="Nolan M."/>
            <person name="Lucas S."/>
            <person name="Tice H."/>
            <person name="Cheng J.F."/>
            <person name="Chertkov O."/>
            <person name="Bruce D."/>
            <person name="Goodwin L."/>
            <person name="Pitluck S."/>
            <person name="Rohde M."/>
            <person name="Goker M."/>
            <person name="Pati A."/>
            <person name="Ivanova N."/>
            <person name="Mavromatis K."/>
            <person name="Chen A."/>
            <person name="Palaniappan K."/>
            <person name="Hauser L."/>
            <person name="Chang Y.J."/>
            <person name="Jeffries C.C."/>
            <person name="Brettin T."/>
            <person name="Detter J.C."/>
            <person name="Han C."/>
            <person name="Chain P."/>
            <person name="Tindall B.J."/>
            <person name="Bristow J."/>
            <person name="Eisen J.A."/>
            <person name="Markowitz V."/>
            <person name="Hugenholtz P."/>
            <person name="Kyrpides N.C."/>
            <person name="Klenk H.P."/>
        </authorList>
    </citation>
    <scope>NUCLEOTIDE SEQUENCE [LARGE SCALE GENOMIC DNA]</scope>
    <source>
        <strain evidence="2">ATCC 29888 / DSM 43827 / JCM 3225 / NBRC 14064 / NCIMB 13271 / NRRL B-12336 / IMRU 3971 / 101</strain>
    </source>
</reference>
<dbReference type="AlphaFoldDB" id="C6WNJ0"/>